<evidence type="ECO:0000313" key="3">
    <source>
        <dbReference type="Proteomes" id="UP000287166"/>
    </source>
</evidence>
<name>A0A401H6U9_9APHY</name>
<dbReference type="Proteomes" id="UP000287166">
    <property type="component" value="Unassembled WGS sequence"/>
</dbReference>
<evidence type="ECO:0000313" key="2">
    <source>
        <dbReference type="EMBL" id="GBE90178.1"/>
    </source>
</evidence>
<dbReference type="InterPro" id="IPR011333">
    <property type="entry name" value="SKP1/BTB/POZ_sf"/>
</dbReference>
<dbReference type="EMBL" id="BFAD01000019">
    <property type="protein sequence ID" value="GBE90178.1"/>
    <property type="molecule type" value="Genomic_DNA"/>
</dbReference>
<evidence type="ECO:0000256" key="1">
    <source>
        <dbReference type="SAM" id="MobiDB-lite"/>
    </source>
</evidence>
<reference evidence="2 3" key="1">
    <citation type="journal article" date="2018" name="Sci. Rep.">
        <title>Genome sequence of the cauliflower mushroom Sparassis crispa (Hanabiratake) and its association with beneficial usage.</title>
        <authorList>
            <person name="Kiyama R."/>
            <person name="Furutani Y."/>
            <person name="Kawaguchi K."/>
            <person name="Nakanishi T."/>
        </authorList>
    </citation>
    <scope>NUCLEOTIDE SEQUENCE [LARGE SCALE GENOMIC DNA]</scope>
</reference>
<feature type="region of interest" description="Disordered" evidence="1">
    <location>
        <begin position="129"/>
        <end position="181"/>
    </location>
</feature>
<feature type="compositionally biased region" description="Acidic residues" evidence="1">
    <location>
        <begin position="129"/>
        <end position="138"/>
    </location>
</feature>
<dbReference type="RefSeq" id="XP_027621091.1">
    <property type="nucleotide sequence ID" value="XM_027765290.1"/>
</dbReference>
<keyword evidence="3" id="KW-1185">Reference proteome</keyword>
<dbReference type="SUPFAM" id="SSF54695">
    <property type="entry name" value="POZ domain"/>
    <property type="match status" value="1"/>
</dbReference>
<dbReference type="Gene3D" id="3.30.710.10">
    <property type="entry name" value="Potassium Channel Kv1.1, Chain A"/>
    <property type="match status" value="1"/>
</dbReference>
<dbReference type="AlphaFoldDB" id="A0A401H6U9"/>
<proteinExistence type="predicted"/>
<dbReference type="OrthoDB" id="6359816at2759"/>
<feature type="region of interest" description="Disordered" evidence="1">
    <location>
        <begin position="381"/>
        <end position="418"/>
    </location>
</feature>
<dbReference type="GeneID" id="38787095"/>
<dbReference type="PANTHER" id="PTHR24413">
    <property type="entry name" value="SPECKLE-TYPE POZ PROTEIN"/>
    <property type="match status" value="1"/>
</dbReference>
<comment type="caution">
    <text evidence="2">The sequence shown here is derived from an EMBL/GenBank/DDBJ whole genome shotgun (WGS) entry which is preliminary data.</text>
</comment>
<evidence type="ECO:0008006" key="4">
    <source>
        <dbReference type="Google" id="ProtNLM"/>
    </source>
</evidence>
<organism evidence="2 3">
    <name type="scientific">Sparassis crispa</name>
    <dbReference type="NCBI Taxonomy" id="139825"/>
    <lineage>
        <taxon>Eukaryota</taxon>
        <taxon>Fungi</taxon>
        <taxon>Dikarya</taxon>
        <taxon>Basidiomycota</taxon>
        <taxon>Agaricomycotina</taxon>
        <taxon>Agaricomycetes</taxon>
        <taxon>Polyporales</taxon>
        <taxon>Sparassidaceae</taxon>
        <taxon>Sparassis</taxon>
    </lineage>
</organism>
<feature type="region of interest" description="Disordered" evidence="1">
    <location>
        <begin position="1"/>
        <end position="25"/>
    </location>
</feature>
<protein>
    <recommendedName>
        <fullName evidence="4">BTB domain-containing protein</fullName>
    </recommendedName>
</protein>
<gene>
    <name evidence="2" type="ORF">SCP_1900270</name>
</gene>
<accession>A0A401H6U9</accession>
<sequence length="418" mass="45827">MPNSDSPNDDMDASTERRSSAAPLPRCCSKKTMAQDVHAFPLLDSFHSALGDSLLGRNFTDVRFYLFSQRLQSGRVGTPREVYANSDVLKAASPYFESLLAESNDGTQPESPSDRLLSTDSYAYELDSDIDEEDDGDPHDDSGDISRALSQHDAPDGGTLSSQQDLAILPNGSAPLSPTSNVTVPAAGSPLRTIVIPDAAFITWQSLVFYLYTGTVSFAPLRSQGLQVRMVEKEQHSRKFPRRPPLCSPKSMYRLADKLGIDQLKELAAADIRTKLSADNILDELFSSFTNQHPQILDAERDFFCDRCLNVDIIPALIQKLNTVAGGHLPHAGAVLTSLFRAWITMAQVAEVRLSLGTPTQKNDQITEAFIITPQENMKEQKALDTTASEEESVEAIAPAFGKSNKKKMGKGRPTTYR</sequence>
<dbReference type="InParanoid" id="A0A401H6U9"/>